<name>A0ABW5BMW0_9PROT</name>
<reference evidence="9" key="1">
    <citation type="journal article" date="2019" name="Int. J. Syst. Evol. Microbiol.">
        <title>The Global Catalogue of Microorganisms (GCM) 10K type strain sequencing project: providing services to taxonomists for standard genome sequencing and annotation.</title>
        <authorList>
            <consortium name="The Broad Institute Genomics Platform"/>
            <consortium name="The Broad Institute Genome Sequencing Center for Infectious Disease"/>
            <person name="Wu L."/>
            <person name="Ma J."/>
        </authorList>
    </citation>
    <scope>NUCLEOTIDE SEQUENCE [LARGE SCALE GENOMIC DNA]</scope>
    <source>
        <strain evidence="9">CGMCC 4.7192</strain>
    </source>
</reference>
<keyword evidence="6 8" id="KW-0482">Metalloprotease</keyword>
<keyword evidence="5" id="KW-0862">Zinc</keyword>
<keyword evidence="9" id="KW-1185">Reference proteome</keyword>
<evidence type="ECO:0000256" key="1">
    <source>
        <dbReference type="ARBA" id="ARBA00001947"/>
    </source>
</evidence>
<dbReference type="Pfam" id="PF01435">
    <property type="entry name" value="Peptidase_M48"/>
    <property type="match status" value="1"/>
</dbReference>
<dbReference type="InterPro" id="IPR001915">
    <property type="entry name" value="Peptidase_M48"/>
</dbReference>
<accession>A0ABW5BMW0</accession>
<evidence type="ECO:0000256" key="5">
    <source>
        <dbReference type="ARBA" id="ARBA00022833"/>
    </source>
</evidence>
<dbReference type="EC" id="3.4.24.-" evidence="8"/>
<keyword evidence="4 8" id="KW-0378">Hydrolase</keyword>
<dbReference type="InterPro" id="IPR011990">
    <property type="entry name" value="TPR-like_helical_dom_sf"/>
</dbReference>
<evidence type="ECO:0000256" key="2">
    <source>
        <dbReference type="ARBA" id="ARBA00022670"/>
    </source>
</evidence>
<evidence type="ECO:0000259" key="7">
    <source>
        <dbReference type="Pfam" id="PF01435"/>
    </source>
</evidence>
<dbReference type="GO" id="GO:0008237">
    <property type="term" value="F:metallopeptidase activity"/>
    <property type="evidence" value="ECO:0007669"/>
    <property type="project" value="UniProtKB-KW"/>
</dbReference>
<dbReference type="CDD" id="cd07324">
    <property type="entry name" value="M48C_Oma1-like"/>
    <property type="match status" value="1"/>
</dbReference>
<comment type="caution">
    <text evidence="8">The sequence shown here is derived from an EMBL/GenBank/DDBJ whole genome shotgun (WGS) entry which is preliminary data.</text>
</comment>
<evidence type="ECO:0000256" key="3">
    <source>
        <dbReference type="ARBA" id="ARBA00022723"/>
    </source>
</evidence>
<comment type="cofactor">
    <cofactor evidence="1">
        <name>Zn(2+)</name>
        <dbReference type="ChEBI" id="CHEBI:29105"/>
    </cofactor>
</comment>
<evidence type="ECO:0000313" key="8">
    <source>
        <dbReference type="EMBL" id="MFD2206196.1"/>
    </source>
</evidence>
<dbReference type="InterPro" id="IPR051156">
    <property type="entry name" value="Mito/Outer_Membr_Metalloprot"/>
</dbReference>
<gene>
    <name evidence="8" type="ORF">ACFSKO_11250</name>
</gene>
<keyword evidence="3" id="KW-0479">Metal-binding</keyword>
<dbReference type="Proteomes" id="UP001597294">
    <property type="component" value="Unassembled WGS sequence"/>
</dbReference>
<feature type="domain" description="Peptidase M48" evidence="7">
    <location>
        <begin position="41"/>
        <end position="228"/>
    </location>
</feature>
<evidence type="ECO:0000313" key="9">
    <source>
        <dbReference type="Proteomes" id="UP001597294"/>
    </source>
</evidence>
<organism evidence="8 9">
    <name type="scientific">Kiloniella antarctica</name>
    <dbReference type="NCBI Taxonomy" id="1550907"/>
    <lineage>
        <taxon>Bacteria</taxon>
        <taxon>Pseudomonadati</taxon>
        <taxon>Pseudomonadota</taxon>
        <taxon>Alphaproteobacteria</taxon>
        <taxon>Rhodospirillales</taxon>
        <taxon>Kiloniellaceae</taxon>
        <taxon>Kiloniella</taxon>
    </lineage>
</organism>
<sequence length="455" mass="49938">MIKRTSSLILRIIALIATVTYALPAKAQGLNLIRDAETEHAIRSYATPIFQAAGISPQSVRIFIVNDKSLNAFVTSGNRMFINTGLIMKAKTPSEVIGVIAHETGHIAGGHVAFRGENVDKAVVTSIASYLLGIGAAIATGKGEAAAVIIGAGQGFALRNFLSYTRQQESAADQAAVKYLRATEQSPEGLRDFMGVLRGQEVLLSKNQDPYLRSHPLTQQRYNFLENETLNSPFKGKPDSPDTIKFHNRVVAKLVGFLEHSTQVLRKYPEEDQSQAARYARAISYYRSTDIENASRELDSLLAESPEDPYFLELKGQILFEFAKGGEAVAYLEKATELAPDADPIRSLLVRVLVEENIPTEDDKALEHITKILQSEPNNAGVWRQAAIIHGRRGDKGMTYLALAEEAYGRGKYDDAILHSGRATEVLAKGSPAWLRASDLNSAADRKEKQQKDRS</sequence>
<dbReference type="Gene3D" id="1.25.40.10">
    <property type="entry name" value="Tetratricopeptide repeat domain"/>
    <property type="match status" value="1"/>
</dbReference>
<dbReference type="Gene3D" id="3.30.2010.10">
    <property type="entry name" value="Metalloproteases ('zincins'), catalytic domain"/>
    <property type="match status" value="1"/>
</dbReference>
<dbReference type="SUPFAM" id="SSF48452">
    <property type="entry name" value="TPR-like"/>
    <property type="match status" value="1"/>
</dbReference>
<dbReference type="PANTHER" id="PTHR22726">
    <property type="entry name" value="METALLOENDOPEPTIDASE OMA1"/>
    <property type="match status" value="1"/>
</dbReference>
<dbReference type="PANTHER" id="PTHR22726:SF1">
    <property type="entry name" value="METALLOENDOPEPTIDASE OMA1, MITOCHONDRIAL"/>
    <property type="match status" value="1"/>
</dbReference>
<proteinExistence type="predicted"/>
<evidence type="ECO:0000256" key="6">
    <source>
        <dbReference type="ARBA" id="ARBA00023049"/>
    </source>
</evidence>
<keyword evidence="2" id="KW-0645">Protease</keyword>
<dbReference type="EMBL" id="JBHUII010000004">
    <property type="protein sequence ID" value="MFD2206196.1"/>
    <property type="molecule type" value="Genomic_DNA"/>
</dbReference>
<evidence type="ECO:0000256" key="4">
    <source>
        <dbReference type="ARBA" id="ARBA00022801"/>
    </source>
</evidence>
<protein>
    <submittedName>
        <fullName evidence="8">M48 family metalloprotease</fullName>
        <ecNumber evidence="8">3.4.24.-</ecNumber>
    </submittedName>
</protein>
<dbReference type="RefSeq" id="WP_380251537.1">
    <property type="nucleotide sequence ID" value="NZ_JBHUII010000004.1"/>
</dbReference>